<dbReference type="AlphaFoldDB" id="A0A9Q3C9W8"/>
<sequence>MPDRYLITRIHETLKIVTTMCNNLSNWGYRKSSLTAIHGRLAIPSFLCPIYPCWCLMAFGPYPLSLATHGPNINYGLRPYSAVISVLGQFSTHRGSNGKKEWPRTQESRTHLEGSKKKKKQQ</sequence>
<reference evidence="2" key="1">
    <citation type="submission" date="2021-03" db="EMBL/GenBank/DDBJ databases">
        <title>Draft genome sequence of rust myrtle Austropuccinia psidii MF-1, a brazilian biotype.</title>
        <authorList>
            <person name="Quecine M.C."/>
            <person name="Pachon D.M.R."/>
            <person name="Bonatelli M.L."/>
            <person name="Correr F.H."/>
            <person name="Franceschini L.M."/>
            <person name="Leite T.F."/>
            <person name="Margarido G.R.A."/>
            <person name="Almeida C.A."/>
            <person name="Ferrarezi J.A."/>
            <person name="Labate C.A."/>
        </authorList>
    </citation>
    <scope>NUCLEOTIDE SEQUENCE</scope>
    <source>
        <strain evidence="2">MF-1</strain>
    </source>
</reference>
<protein>
    <submittedName>
        <fullName evidence="2">Uncharacterized protein</fullName>
    </submittedName>
</protein>
<evidence type="ECO:0000313" key="3">
    <source>
        <dbReference type="Proteomes" id="UP000765509"/>
    </source>
</evidence>
<dbReference type="Proteomes" id="UP000765509">
    <property type="component" value="Unassembled WGS sequence"/>
</dbReference>
<comment type="caution">
    <text evidence="2">The sequence shown here is derived from an EMBL/GenBank/DDBJ whole genome shotgun (WGS) entry which is preliminary data.</text>
</comment>
<evidence type="ECO:0000256" key="1">
    <source>
        <dbReference type="SAM" id="MobiDB-lite"/>
    </source>
</evidence>
<evidence type="ECO:0000313" key="2">
    <source>
        <dbReference type="EMBL" id="MBW0479812.1"/>
    </source>
</evidence>
<keyword evidence="3" id="KW-1185">Reference proteome</keyword>
<dbReference type="EMBL" id="AVOT02005725">
    <property type="protein sequence ID" value="MBW0479812.1"/>
    <property type="molecule type" value="Genomic_DNA"/>
</dbReference>
<feature type="region of interest" description="Disordered" evidence="1">
    <location>
        <begin position="92"/>
        <end position="122"/>
    </location>
</feature>
<name>A0A9Q3C9W8_9BASI</name>
<organism evidence="2 3">
    <name type="scientific">Austropuccinia psidii MF-1</name>
    <dbReference type="NCBI Taxonomy" id="1389203"/>
    <lineage>
        <taxon>Eukaryota</taxon>
        <taxon>Fungi</taxon>
        <taxon>Dikarya</taxon>
        <taxon>Basidiomycota</taxon>
        <taxon>Pucciniomycotina</taxon>
        <taxon>Pucciniomycetes</taxon>
        <taxon>Pucciniales</taxon>
        <taxon>Sphaerophragmiaceae</taxon>
        <taxon>Austropuccinia</taxon>
    </lineage>
</organism>
<gene>
    <name evidence="2" type="ORF">O181_019527</name>
</gene>
<feature type="compositionally biased region" description="Basic and acidic residues" evidence="1">
    <location>
        <begin position="98"/>
        <end position="115"/>
    </location>
</feature>
<accession>A0A9Q3C9W8</accession>
<proteinExistence type="predicted"/>